<evidence type="ECO:0000313" key="3">
    <source>
        <dbReference type="Proteomes" id="UP001246372"/>
    </source>
</evidence>
<sequence>MAVNGDKTARAARRGLLAAAMLSVFAVMANAGRVPEPQAHSLSLERDCNGCAEGSRLQLSRDGTARISRLGKARFGGQDRHSDALLSRSEFDALIERLRQLGLAGLASRYQEEPDQQDGRWLLLRIEWAGAPATEIFCRGEAPAALLPLLAAIEAQQQRLGFAPDGRAIEH</sequence>
<keyword evidence="1" id="KW-0732">Signal</keyword>
<name>A0ABU3PBN9_9BURK</name>
<dbReference type="EMBL" id="JAVXZY010000003">
    <property type="protein sequence ID" value="MDT8999727.1"/>
    <property type="molecule type" value="Genomic_DNA"/>
</dbReference>
<evidence type="ECO:0000313" key="2">
    <source>
        <dbReference type="EMBL" id="MDT8999727.1"/>
    </source>
</evidence>
<dbReference type="Proteomes" id="UP001246372">
    <property type="component" value="Unassembled WGS sequence"/>
</dbReference>
<organism evidence="2 3">
    <name type="scientific">Roseateles aquae</name>
    <dbReference type="NCBI Taxonomy" id="3077235"/>
    <lineage>
        <taxon>Bacteria</taxon>
        <taxon>Pseudomonadati</taxon>
        <taxon>Pseudomonadota</taxon>
        <taxon>Betaproteobacteria</taxon>
        <taxon>Burkholderiales</taxon>
        <taxon>Sphaerotilaceae</taxon>
        <taxon>Roseateles</taxon>
    </lineage>
</organism>
<comment type="caution">
    <text evidence="2">The sequence shown here is derived from an EMBL/GenBank/DDBJ whole genome shotgun (WGS) entry which is preliminary data.</text>
</comment>
<dbReference type="RefSeq" id="WP_315650284.1">
    <property type="nucleotide sequence ID" value="NZ_JAVXZY010000003.1"/>
</dbReference>
<protein>
    <submittedName>
        <fullName evidence="2">Uncharacterized protein</fullName>
    </submittedName>
</protein>
<feature type="signal peptide" evidence="1">
    <location>
        <begin position="1"/>
        <end position="31"/>
    </location>
</feature>
<proteinExistence type="predicted"/>
<feature type="chain" id="PRO_5045489582" evidence="1">
    <location>
        <begin position="32"/>
        <end position="171"/>
    </location>
</feature>
<keyword evidence="3" id="KW-1185">Reference proteome</keyword>
<accession>A0ABU3PBN9</accession>
<reference evidence="2" key="1">
    <citation type="submission" date="2023-09" db="EMBL/GenBank/DDBJ databases">
        <title>Paucibacter sp. APW11 Genome sequencing and assembly.</title>
        <authorList>
            <person name="Kim I."/>
        </authorList>
    </citation>
    <scope>NUCLEOTIDE SEQUENCE</scope>
    <source>
        <strain evidence="2">APW11</strain>
    </source>
</reference>
<evidence type="ECO:0000256" key="1">
    <source>
        <dbReference type="SAM" id="SignalP"/>
    </source>
</evidence>
<gene>
    <name evidence="2" type="ORF">RQP53_10655</name>
</gene>